<protein>
    <submittedName>
        <fullName evidence="10">Protocadherin-15</fullName>
    </submittedName>
</protein>
<dbReference type="PANTHER" id="PTHR24025:SF31">
    <property type="entry name" value="NEURAL-CADHERIN"/>
    <property type="match status" value="1"/>
</dbReference>
<evidence type="ECO:0000256" key="1">
    <source>
        <dbReference type="ARBA" id="ARBA00004370"/>
    </source>
</evidence>
<feature type="domain" description="Cadherin" evidence="9">
    <location>
        <begin position="141"/>
        <end position="227"/>
    </location>
</feature>
<dbReference type="InterPro" id="IPR002126">
    <property type="entry name" value="Cadherin-like_dom"/>
</dbReference>
<dbReference type="Gene3D" id="2.60.40.60">
    <property type="entry name" value="Cadherins"/>
    <property type="match status" value="1"/>
</dbReference>
<evidence type="ECO:0000256" key="6">
    <source>
        <dbReference type="ARBA" id="ARBA00022989"/>
    </source>
</evidence>
<dbReference type="InterPro" id="IPR020894">
    <property type="entry name" value="Cadherin_CS"/>
</dbReference>
<evidence type="ECO:0000313" key="10">
    <source>
        <dbReference type="EMBL" id="KAB1271053.1"/>
    </source>
</evidence>
<keyword evidence="5" id="KW-0130">Cell adhesion</keyword>
<dbReference type="FunFam" id="2.60.40.60:FF:000048">
    <property type="entry name" value="protocadherin-15 isoform X1"/>
    <property type="match status" value="1"/>
</dbReference>
<evidence type="ECO:0000256" key="8">
    <source>
        <dbReference type="PROSITE-ProRule" id="PRU00043"/>
    </source>
</evidence>
<evidence type="ECO:0000313" key="11">
    <source>
        <dbReference type="Proteomes" id="UP000299084"/>
    </source>
</evidence>
<dbReference type="Gene3D" id="2.60.40.3430">
    <property type="match status" value="1"/>
</dbReference>
<dbReference type="SUPFAM" id="SSF49313">
    <property type="entry name" value="Cadherin-like"/>
    <property type="match status" value="1"/>
</dbReference>
<evidence type="ECO:0000259" key="9">
    <source>
        <dbReference type="PROSITE" id="PS50268"/>
    </source>
</evidence>
<evidence type="ECO:0000256" key="7">
    <source>
        <dbReference type="ARBA" id="ARBA00023136"/>
    </source>
</evidence>
<comment type="subcellular location">
    <subcellularLocation>
        <location evidence="1">Membrane</location>
    </subcellularLocation>
</comment>
<sequence>MFCWADAYQHSLRTPAAQICKLLDLWEDTVLLLKANLRLKFSDNSCTILVDNMLIKGTAGGPDPTIELSLKDNVDYWVLLDPVKQMLFLNSTGRVLDRDPPMNIHSIVVQVQCINKKVGTVIYHEVRIVVRDRNDNSPTFKHESYYATVNELTPVGTTIFTGFSGDNGATDIDDGPNGQIEYVIQYNPDDPTSNDTFEIPLMLTGNVVLRKRLNYEDKTRYFVIIQANLYVIQRFVSQLKYIIKEAASFYP</sequence>
<evidence type="ECO:0000256" key="5">
    <source>
        <dbReference type="ARBA" id="ARBA00022889"/>
    </source>
</evidence>
<dbReference type="GO" id="GO:0007156">
    <property type="term" value="P:homophilic cell adhesion via plasma membrane adhesion molecules"/>
    <property type="evidence" value="ECO:0007669"/>
    <property type="project" value="InterPro"/>
</dbReference>
<dbReference type="STRING" id="9838.ENSCDRP00005015324"/>
<proteinExistence type="predicted"/>
<dbReference type="Proteomes" id="UP000299084">
    <property type="component" value="Unassembled WGS sequence"/>
</dbReference>
<dbReference type="GO" id="GO:0032420">
    <property type="term" value="C:stereocilium"/>
    <property type="evidence" value="ECO:0007669"/>
    <property type="project" value="InterPro"/>
</dbReference>
<dbReference type="PROSITE" id="PS50268">
    <property type="entry name" value="CADHERIN_2"/>
    <property type="match status" value="1"/>
</dbReference>
<keyword evidence="11" id="KW-1185">Reference proteome</keyword>
<dbReference type="InterPro" id="IPR015919">
    <property type="entry name" value="Cadherin-like_sf"/>
</dbReference>
<dbReference type="GO" id="GO:0005886">
    <property type="term" value="C:plasma membrane"/>
    <property type="evidence" value="ECO:0007669"/>
    <property type="project" value="InterPro"/>
</dbReference>
<dbReference type="InterPro" id="IPR041149">
    <property type="entry name" value="EC_dom"/>
</dbReference>
<dbReference type="GO" id="GO:0005911">
    <property type="term" value="C:cell-cell junction"/>
    <property type="evidence" value="ECO:0007669"/>
    <property type="project" value="TreeGrafter"/>
</dbReference>
<dbReference type="GO" id="GO:0005509">
    <property type="term" value="F:calcium ion binding"/>
    <property type="evidence" value="ECO:0007669"/>
    <property type="project" value="UniProtKB-UniRule"/>
</dbReference>
<dbReference type="EMBL" id="JWIN03000011">
    <property type="protein sequence ID" value="KAB1271053.1"/>
    <property type="molecule type" value="Genomic_DNA"/>
</dbReference>
<evidence type="ECO:0000256" key="2">
    <source>
        <dbReference type="ARBA" id="ARBA00022692"/>
    </source>
</evidence>
<comment type="caution">
    <text evidence="10">The sequence shown here is derived from an EMBL/GenBank/DDBJ whole genome shotgun (WGS) entry which is preliminary data.</text>
</comment>
<dbReference type="InterPro" id="IPR030718">
    <property type="entry name" value="EC_dom_sf"/>
</dbReference>
<reference evidence="10 11" key="1">
    <citation type="journal article" date="2019" name="Mol. Ecol. Resour.">
        <title>Improving Illumina assemblies with Hi-C and long reads: an example with the North African dromedary.</title>
        <authorList>
            <person name="Elbers J.P."/>
            <person name="Rogers M.F."/>
            <person name="Perelman P.L."/>
            <person name="Proskuryakova A.A."/>
            <person name="Serdyukova N.A."/>
            <person name="Johnson W.E."/>
            <person name="Horin P."/>
            <person name="Corander J."/>
            <person name="Murphy D."/>
            <person name="Burger P.A."/>
        </authorList>
    </citation>
    <scope>NUCLEOTIDE SEQUENCE [LARGE SCALE GENOMIC DNA]</scope>
    <source>
        <strain evidence="10">Drom800</strain>
        <tissue evidence="10">Blood</tissue>
    </source>
</reference>
<name>A0A5N4DIN9_CAMDR</name>
<dbReference type="PANTHER" id="PTHR24025">
    <property type="entry name" value="DESMOGLEIN FAMILY MEMBER"/>
    <property type="match status" value="1"/>
</dbReference>
<dbReference type="PRINTS" id="PR00205">
    <property type="entry name" value="CADHERIN"/>
</dbReference>
<dbReference type="GO" id="GO:0007605">
    <property type="term" value="P:sensory perception of sound"/>
    <property type="evidence" value="ECO:0007669"/>
    <property type="project" value="InterPro"/>
</dbReference>
<keyword evidence="2" id="KW-0812">Transmembrane</keyword>
<dbReference type="FunFam" id="2.60.40.3430:FF:000001">
    <property type="entry name" value="protocadherin-15 isoform X1"/>
    <property type="match status" value="1"/>
</dbReference>
<keyword evidence="3" id="KW-0677">Repeat</keyword>
<dbReference type="PROSITE" id="PS00232">
    <property type="entry name" value="CADHERIN_1"/>
    <property type="match status" value="1"/>
</dbReference>
<gene>
    <name evidence="10" type="ORF">Cadr_000009245</name>
</gene>
<dbReference type="GO" id="GO:0048839">
    <property type="term" value="P:inner ear development"/>
    <property type="evidence" value="ECO:0007669"/>
    <property type="project" value="InterPro"/>
</dbReference>
<dbReference type="AlphaFoldDB" id="A0A5N4DIN9"/>
<organism evidence="10 11">
    <name type="scientific">Camelus dromedarius</name>
    <name type="common">Dromedary</name>
    <name type="synonym">Arabian camel</name>
    <dbReference type="NCBI Taxonomy" id="9838"/>
    <lineage>
        <taxon>Eukaryota</taxon>
        <taxon>Metazoa</taxon>
        <taxon>Chordata</taxon>
        <taxon>Craniata</taxon>
        <taxon>Vertebrata</taxon>
        <taxon>Euteleostomi</taxon>
        <taxon>Mammalia</taxon>
        <taxon>Eutheria</taxon>
        <taxon>Laurasiatheria</taxon>
        <taxon>Artiodactyla</taxon>
        <taxon>Tylopoda</taxon>
        <taxon>Camelidae</taxon>
        <taxon>Camelus</taxon>
    </lineage>
</organism>
<evidence type="ECO:0000256" key="4">
    <source>
        <dbReference type="ARBA" id="ARBA00022837"/>
    </source>
</evidence>
<dbReference type="InterPro" id="IPR050971">
    <property type="entry name" value="Cadherin-domain_protein"/>
</dbReference>
<dbReference type="CDD" id="cd11304">
    <property type="entry name" value="Cadherin_repeat"/>
    <property type="match status" value="1"/>
</dbReference>
<keyword evidence="7" id="KW-0472">Membrane</keyword>
<evidence type="ECO:0000256" key="3">
    <source>
        <dbReference type="ARBA" id="ARBA00022737"/>
    </source>
</evidence>
<keyword evidence="4 8" id="KW-0106">Calcium</keyword>
<accession>A0A5N4DIN9</accession>
<keyword evidence="6" id="KW-1133">Transmembrane helix</keyword>
<dbReference type="Pfam" id="PF18432">
    <property type="entry name" value="ECD"/>
    <property type="match status" value="1"/>
</dbReference>